<dbReference type="InterPro" id="IPR002935">
    <property type="entry name" value="SAM_O-MeTrfase"/>
</dbReference>
<dbReference type="GO" id="GO:0008757">
    <property type="term" value="F:S-adenosylmethionine-dependent methyltransferase activity"/>
    <property type="evidence" value="ECO:0007669"/>
    <property type="project" value="TreeGrafter"/>
</dbReference>
<dbReference type="InterPro" id="IPR050362">
    <property type="entry name" value="Cation-dep_OMT"/>
</dbReference>
<keyword evidence="1 4" id="KW-0489">Methyltransferase</keyword>
<protein>
    <submittedName>
        <fullName evidence="4">O-methyltransferase, family 3</fullName>
    </submittedName>
</protein>
<dbReference type="HOGENOM" id="CLU_067676_5_1_3"/>
<dbReference type="GO" id="GO:0008171">
    <property type="term" value="F:O-methyltransferase activity"/>
    <property type="evidence" value="ECO:0007669"/>
    <property type="project" value="InterPro"/>
</dbReference>
<dbReference type="KEGG" id="ter:Tery_3263"/>
<evidence type="ECO:0000256" key="2">
    <source>
        <dbReference type="ARBA" id="ARBA00022679"/>
    </source>
</evidence>
<dbReference type="RefSeq" id="WP_011612720.1">
    <property type="nucleotide sequence ID" value="NC_008312.1"/>
</dbReference>
<dbReference type="eggNOG" id="COG4122">
    <property type="taxonomic scope" value="Bacteria"/>
</dbReference>
<reference evidence="4" key="1">
    <citation type="submission" date="2006-06" db="EMBL/GenBank/DDBJ databases">
        <title>Complete sequence of Trichodesmium erythraeum IMS101.</title>
        <authorList>
            <consortium name="US DOE Joint Genome Institute"/>
            <person name="Copeland A."/>
            <person name="Lucas S."/>
            <person name="Lapidus A."/>
            <person name="Barry K."/>
            <person name="Detter J.C."/>
            <person name="Glavina del Rio T."/>
            <person name="Hammon N."/>
            <person name="Israni S."/>
            <person name="Dalin E."/>
            <person name="Tice H."/>
            <person name="Pitluck S."/>
            <person name="Kiss H."/>
            <person name="Munk A.C."/>
            <person name="Brettin T."/>
            <person name="Bruce D."/>
            <person name="Han C."/>
            <person name="Tapia R."/>
            <person name="Gilna P."/>
            <person name="Schmutz J."/>
            <person name="Larimer F."/>
            <person name="Land M."/>
            <person name="Hauser L."/>
            <person name="Kyrpides N."/>
            <person name="Kim E."/>
            <person name="Richardson P."/>
        </authorList>
    </citation>
    <scope>NUCLEOTIDE SEQUENCE [LARGE SCALE GENOMIC DNA]</scope>
    <source>
        <strain evidence="4">IMS101</strain>
    </source>
</reference>
<dbReference type="EMBL" id="CP000393">
    <property type="protein sequence ID" value="ABG52375.1"/>
    <property type="molecule type" value="Genomic_DNA"/>
</dbReference>
<dbReference type="STRING" id="203124.Tery_3263"/>
<name>Q10ZE9_TRIEI</name>
<dbReference type="GO" id="GO:0032259">
    <property type="term" value="P:methylation"/>
    <property type="evidence" value="ECO:0007669"/>
    <property type="project" value="UniProtKB-KW"/>
</dbReference>
<dbReference type="PANTHER" id="PTHR10509">
    <property type="entry name" value="O-METHYLTRANSFERASE-RELATED"/>
    <property type="match status" value="1"/>
</dbReference>
<dbReference type="CDD" id="cd02440">
    <property type="entry name" value="AdoMet_MTases"/>
    <property type="match status" value="1"/>
</dbReference>
<keyword evidence="3" id="KW-0949">S-adenosyl-L-methionine</keyword>
<evidence type="ECO:0000256" key="3">
    <source>
        <dbReference type="ARBA" id="ARBA00022691"/>
    </source>
</evidence>
<evidence type="ECO:0000256" key="1">
    <source>
        <dbReference type="ARBA" id="ARBA00022603"/>
    </source>
</evidence>
<dbReference type="PANTHER" id="PTHR10509:SF14">
    <property type="entry name" value="CAFFEOYL-COA O-METHYLTRANSFERASE 3-RELATED"/>
    <property type="match status" value="1"/>
</dbReference>
<sequence>MSSSVLNYNSDLRNYLWSVGIREPEILKKLRIETLKDKSAIMQICPEQGAFMANLVRIMGANKAIEVGIYTGYSSLAVALALPEQGTLVACDVSEEWTAVAKRFWEEAGVAHKIQLYLAPAKETLQAKIDSGESGTFDLMFIDADKTNYEIYYEKGLQLLRKGGLIIIDNVLWSGAVINDQINDQSTVALRNINNLICKDERVDISMLPIGDGITLAVKR</sequence>
<dbReference type="Gene3D" id="3.40.50.150">
    <property type="entry name" value="Vaccinia Virus protein VP39"/>
    <property type="match status" value="1"/>
</dbReference>
<keyword evidence="2 4" id="KW-0808">Transferase</keyword>
<dbReference type="Pfam" id="PF01596">
    <property type="entry name" value="Methyltransf_3"/>
    <property type="match status" value="1"/>
</dbReference>
<organism evidence="4">
    <name type="scientific">Trichodesmium erythraeum (strain IMS101)</name>
    <dbReference type="NCBI Taxonomy" id="203124"/>
    <lineage>
        <taxon>Bacteria</taxon>
        <taxon>Bacillati</taxon>
        <taxon>Cyanobacteriota</taxon>
        <taxon>Cyanophyceae</taxon>
        <taxon>Oscillatoriophycideae</taxon>
        <taxon>Oscillatoriales</taxon>
        <taxon>Microcoleaceae</taxon>
        <taxon>Trichodesmium</taxon>
    </lineage>
</organism>
<dbReference type="InterPro" id="IPR029063">
    <property type="entry name" value="SAM-dependent_MTases_sf"/>
</dbReference>
<dbReference type="SUPFAM" id="SSF53335">
    <property type="entry name" value="S-adenosyl-L-methionine-dependent methyltransferases"/>
    <property type="match status" value="1"/>
</dbReference>
<proteinExistence type="predicted"/>
<dbReference type="AlphaFoldDB" id="Q10ZE9"/>
<dbReference type="OrthoDB" id="9799672at2"/>
<accession>Q10ZE9</accession>
<gene>
    <name evidence="4" type="ordered locus">Tery_3263</name>
</gene>
<evidence type="ECO:0000313" key="4">
    <source>
        <dbReference type="EMBL" id="ABG52375.1"/>
    </source>
</evidence>
<dbReference type="PROSITE" id="PS51682">
    <property type="entry name" value="SAM_OMT_I"/>
    <property type="match status" value="1"/>
</dbReference>